<evidence type="ECO:0000256" key="7">
    <source>
        <dbReference type="ARBA" id="ARBA00023119"/>
    </source>
</evidence>
<keyword evidence="4" id="KW-0732">Signal</keyword>
<dbReference type="Proteomes" id="UP000319801">
    <property type="component" value="Unassembled WGS sequence"/>
</dbReference>
<keyword evidence="7 9" id="KW-0176">Collagen</keyword>
<feature type="domain" description="VWFA" evidence="8">
    <location>
        <begin position="120"/>
        <end position="166"/>
    </location>
</feature>
<dbReference type="PROSITE" id="PS50234">
    <property type="entry name" value="VWFA"/>
    <property type="match status" value="7"/>
</dbReference>
<dbReference type="OrthoDB" id="6132182at2759"/>
<dbReference type="InterPro" id="IPR050525">
    <property type="entry name" value="ECM_Assembly_Org"/>
</dbReference>
<feature type="domain" description="VWFA" evidence="8">
    <location>
        <begin position="598"/>
        <end position="692"/>
    </location>
</feature>
<evidence type="ECO:0000259" key="8">
    <source>
        <dbReference type="PROSITE" id="PS50234"/>
    </source>
</evidence>
<accession>A0A556UZ65</accession>
<dbReference type="Pfam" id="PF00092">
    <property type="entry name" value="VWA"/>
    <property type="match status" value="7"/>
</dbReference>
<sequence length="942" mass="104592">MALQYVRDNIFITASGSRRLQGVPQVLILLSGGRSFDNVEVPSTSLRETGVLIFSVGSGDSDSNELQKISSDPNFTLSVADFTYLPNVQEQLLSVITSSLTGTTSIFPTTIVDYEVSRKDVVFLLDGSDGSRNGFPAMIDFVLRLVENFNFEDSMDRVAIVQYRDSDSNELQKISSDPNFTLSVADFTYLPNVQEQLLSVITSSLTGTTSIFPTTIVESHVPRRDIVFLLDGSDSSRNGFPATRDFVQRLVERLTIGKNKDHVSVVQFSRDAYIHFYLNTYTTKEDIVGAVKSLRHKGGMPLNIGAALQYVRDNVFTASSGSRRLEGVPQMLILMSGGRSNDNIDIPASILKNLGILIFGIGSMDSDNSELERISFDPSYALTVSDFTKFPDIQEQLLNSLDAVAVPMIKPSPASPVDYEVSRKDVVFLLDGSDGSRNGFPAMIDFVLRLVENFNFEDSMDRVAIVQYSTNAVVHFYLNTYSTRDEILNAIKTVKHKGGRHVNTGSALQYVRENVFTDSAGSRHQQGVPNILILLRGSRSTDNVDQPASALKESGVLIFGVGPKNLSSEMERIANGPSYAQTVSELSDLGSVQQQFYTSLRSALLDTMPVIPTVRGSRRLEGVPQMLILMSGGRSNDNIDIPASILKNLGILIFGIGSMDSDNSELERISFDPSYALTVSDFTKFPDIQEQLLILRCCGSSYDQTLTSFSADQRFDRKDVVFLLDGSDGTKNYFPAMRDFIQNVVGRLNVSEERDHVSVVQFSRDPDVHFYLNTYTTKESVLNNVRGLRHKGGRPLNTGMALQYVRDNIFITASGSRRLQGVPQWQDFTYLPNVQEQLLSVITSSLTGTTSIFPTTIVESHVPRRDIVFLLDGSNSNRNGFPATRDFVQRLVERLNIGKNKDHVSVVQFSRDAYIHFYLNTYTTKEDIVEQSKVEAPKEECP</sequence>
<dbReference type="SMART" id="SM00327">
    <property type="entry name" value="VWA"/>
    <property type="match status" value="3"/>
</dbReference>
<protein>
    <submittedName>
        <fullName evidence="9">Collagen alpha-3(VI) chain</fullName>
    </submittedName>
</protein>
<feature type="domain" description="VWFA" evidence="8">
    <location>
        <begin position="1"/>
        <end position="92"/>
    </location>
</feature>
<dbReference type="PANTHER" id="PTHR24020">
    <property type="entry name" value="COLLAGEN ALPHA"/>
    <property type="match status" value="1"/>
</dbReference>
<name>A0A556UZ65_BAGYA</name>
<reference evidence="9 10" key="1">
    <citation type="journal article" date="2019" name="Genome Biol. Evol.">
        <title>Whole-Genome Sequencing of the Giant Devil Catfish, Bagarius yarrelli.</title>
        <authorList>
            <person name="Jiang W."/>
            <person name="Lv Y."/>
            <person name="Cheng L."/>
            <person name="Yang K."/>
            <person name="Chao B."/>
            <person name="Wang X."/>
            <person name="Li Y."/>
            <person name="Pan X."/>
            <person name="You X."/>
            <person name="Zhang Y."/>
            <person name="Yang J."/>
            <person name="Li J."/>
            <person name="Zhang X."/>
            <person name="Liu S."/>
            <person name="Sun C."/>
            <person name="Yang J."/>
            <person name="Shi Q."/>
        </authorList>
    </citation>
    <scope>NUCLEOTIDE SEQUENCE [LARGE SCALE GENOMIC DNA]</scope>
    <source>
        <strain evidence="9">JWS20170419001</strain>
        <tissue evidence="9">Muscle</tissue>
    </source>
</reference>
<keyword evidence="6" id="KW-0130">Cell adhesion</keyword>
<dbReference type="EMBL" id="VCAZ01000081">
    <property type="protein sequence ID" value="TSQ01579.1"/>
    <property type="molecule type" value="Genomic_DNA"/>
</dbReference>
<keyword evidence="2" id="KW-0964">Secreted</keyword>
<feature type="domain" description="VWFA" evidence="8">
    <location>
        <begin position="225"/>
        <end position="401"/>
    </location>
</feature>
<dbReference type="PANTHER" id="PTHR24020:SF13">
    <property type="entry name" value="COLLAGEN ALPHA-3(VI) CHAIN"/>
    <property type="match status" value="1"/>
</dbReference>
<dbReference type="InterPro" id="IPR002035">
    <property type="entry name" value="VWF_A"/>
</dbReference>
<evidence type="ECO:0000256" key="2">
    <source>
        <dbReference type="ARBA" id="ARBA00022525"/>
    </source>
</evidence>
<evidence type="ECO:0000256" key="6">
    <source>
        <dbReference type="ARBA" id="ARBA00022889"/>
    </source>
</evidence>
<evidence type="ECO:0000313" key="10">
    <source>
        <dbReference type="Proteomes" id="UP000319801"/>
    </source>
</evidence>
<evidence type="ECO:0000256" key="1">
    <source>
        <dbReference type="ARBA" id="ARBA00004498"/>
    </source>
</evidence>
<keyword evidence="10" id="KW-1185">Reference proteome</keyword>
<dbReference type="SUPFAM" id="SSF53300">
    <property type="entry name" value="vWA-like"/>
    <property type="match status" value="7"/>
</dbReference>
<gene>
    <name evidence="9" type="ORF">Baya_11155</name>
</gene>
<feature type="domain" description="VWFA" evidence="8">
    <location>
        <begin position="866"/>
        <end position="930"/>
    </location>
</feature>
<comment type="caution">
    <text evidence="9">The sequence shown here is derived from an EMBL/GenBank/DDBJ whole genome shotgun (WGS) entry which is preliminary data.</text>
</comment>
<evidence type="ECO:0000256" key="3">
    <source>
        <dbReference type="ARBA" id="ARBA00022530"/>
    </source>
</evidence>
<dbReference type="FunFam" id="3.40.50.410:FF:000003">
    <property type="entry name" value="Collagen type VI alpha 3 chain"/>
    <property type="match status" value="2"/>
</dbReference>
<dbReference type="InterPro" id="IPR036465">
    <property type="entry name" value="vWFA_dom_sf"/>
</dbReference>
<feature type="domain" description="VWFA" evidence="8">
    <location>
        <begin position="425"/>
        <end position="600"/>
    </location>
</feature>
<dbReference type="GO" id="GO:0005581">
    <property type="term" value="C:collagen trimer"/>
    <property type="evidence" value="ECO:0007669"/>
    <property type="project" value="UniProtKB-KW"/>
</dbReference>
<proteinExistence type="predicted"/>
<evidence type="ECO:0000313" key="9">
    <source>
        <dbReference type="EMBL" id="TSQ01579.1"/>
    </source>
</evidence>
<organism evidence="9 10">
    <name type="scientific">Bagarius yarrelli</name>
    <name type="common">Goonch</name>
    <name type="synonym">Bagrus yarrelli</name>
    <dbReference type="NCBI Taxonomy" id="175774"/>
    <lineage>
        <taxon>Eukaryota</taxon>
        <taxon>Metazoa</taxon>
        <taxon>Chordata</taxon>
        <taxon>Craniata</taxon>
        <taxon>Vertebrata</taxon>
        <taxon>Euteleostomi</taxon>
        <taxon>Actinopterygii</taxon>
        <taxon>Neopterygii</taxon>
        <taxon>Teleostei</taxon>
        <taxon>Ostariophysi</taxon>
        <taxon>Siluriformes</taxon>
        <taxon>Sisoridae</taxon>
        <taxon>Sisorinae</taxon>
        <taxon>Bagarius</taxon>
    </lineage>
</organism>
<evidence type="ECO:0000256" key="5">
    <source>
        <dbReference type="ARBA" id="ARBA00022737"/>
    </source>
</evidence>
<keyword evidence="5" id="KW-0677">Repeat</keyword>
<dbReference type="AlphaFoldDB" id="A0A556UZ65"/>
<dbReference type="GO" id="GO:0005615">
    <property type="term" value="C:extracellular space"/>
    <property type="evidence" value="ECO:0007669"/>
    <property type="project" value="TreeGrafter"/>
</dbReference>
<dbReference type="GO" id="GO:0007155">
    <property type="term" value="P:cell adhesion"/>
    <property type="evidence" value="ECO:0007669"/>
    <property type="project" value="UniProtKB-KW"/>
</dbReference>
<comment type="subcellular location">
    <subcellularLocation>
        <location evidence="1">Secreted</location>
        <location evidence="1">Extracellular space</location>
        <location evidence="1">Extracellular matrix</location>
    </subcellularLocation>
</comment>
<keyword evidence="3" id="KW-0272">Extracellular matrix</keyword>
<dbReference type="Gene3D" id="3.40.50.410">
    <property type="entry name" value="von Willebrand factor, type A domain"/>
    <property type="match status" value="7"/>
</dbReference>
<evidence type="ECO:0000256" key="4">
    <source>
        <dbReference type="ARBA" id="ARBA00022729"/>
    </source>
</evidence>
<feature type="domain" description="VWFA" evidence="8">
    <location>
        <begin position="719"/>
        <end position="845"/>
    </location>
</feature>